<evidence type="ECO:0000256" key="4">
    <source>
        <dbReference type="ARBA" id="ARBA00022741"/>
    </source>
</evidence>
<evidence type="ECO:0000259" key="10">
    <source>
        <dbReference type="PROSITE" id="PS50011"/>
    </source>
</evidence>
<feature type="compositionally biased region" description="Low complexity" evidence="9">
    <location>
        <begin position="503"/>
        <end position="588"/>
    </location>
</feature>
<dbReference type="PANTHER" id="PTHR43289:SF6">
    <property type="entry name" value="SERINE_THREONINE-PROTEIN KINASE NEKL-3"/>
    <property type="match status" value="1"/>
</dbReference>
<accession>A0A839Y229</accession>
<comment type="catalytic activity">
    <reaction evidence="7">
        <text>L-threonyl-[protein] + ATP = O-phospho-L-threonyl-[protein] + ADP + H(+)</text>
        <dbReference type="Rhea" id="RHEA:46608"/>
        <dbReference type="Rhea" id="RHEA-COMP:11060"/>
        <dbReference type="Rhea" id="RHEA-COMP:11605"/>
        <dbReference type="ChEBI" id="CHEBI:15378"/>
        <dbReference type="ChEBI" id="CHEBI:30013"/>
        <dbReference type="ChEBI" id="CHEBI:30616"/>
        <dbReference type="ChEBI" id="CHEBI:61977"/>
        <dbReference type="ChEBI" id="CHEBI:456216"/>
        <dbReference type="EC" id="2.7.11.1"/>
    </reaction>
</comment>
<dbReference type="FunFam" id="3.30.200.20:FF:000035">
    <property type="entry name" value="Serine/threonine protein kinase Stk1"/>
    <property type="match status" value="1"/>
</dbReference>
<dbReference type="EMBL" id="JACIBU010000001">
    <property type="protein sequence ID" value="MBB3675336.1"/>
    <property type="molecule type" value="Genomic_DNA"/>
</dbReference>
<evidence type="ECO:0000256" key="6">
    <source>
        <dbReference type="ARBA" id="ARBA00022840"/>
    </source>
</evidence>
<evidence type="ECO:0000256" key="2">
    <source>
        <dbReference type="ARBA" id="ARBA00022527"/>
    </source>
</evidence>
<organism evidence="11 12">
    <name type="scientific">Modestobacter versicolor</name>
    <dbReference type="NCBI Taxonomy" id="429133"/>
    <lineage>
        <taxon>Bacteria</taxon>
        <taxon>Bacillati</taxon>
        <taxon>Actinomycetota</taxon>
        <taxon>Actinomycetes</taxon>
        <taxon>Geodermatophilales</taxon>
        <taxon>Geodermatophilaceae</taxon>
        <taxon>Modestobacter</taxon>
    </lineage>
</organism>
<evidence type="ECO:0000313" key="12">
    <source>
        <dbReference type="Proteomes" id="UP000580718"/>
    </source>
</evidence>
<evidence type="ECO:0000256" key="1">
    <source>
        <dbReference type="ARBA" id="ARBA00012513"/>
    </source>
</evidence>
<gene>
    <name evidence="11" type="ORF">FHX36_001071</name>
</gene>
<comment type="caution">
    <text evidence="11">The sequence shown here is derived from an EMBL/GenBank/DDBJ whole genome shotgun (WGS) entry which is preliminary data.</text>
</comment>
<keyword evidence="5 11" id="KW-0418">Kinase</keyword>
<dbReference type="GO" id="GO:0005524">
    <property type="term" value="F:ATP binding"/>
    <property type="evidence" value="ECO:0007669"/>
    <property type="project" value="UniProtKB-KW"/>
</dbReference>
<feature type="compositionally biased region" description="Polar residues" evidence="9">
    <location>
        <begin position="443"/>
        <end position="453"/>
    </location>
</feature>
<dbReference type="Gene3D" id="1.10.510.10">
    <property type="entry name" value="Transferase(Phosphotransferase) domain 1"/>
    <property type="match status" value="1"/>
</dbReference>
<dbReference type="GO" id="GO:0004674">
    <property type="term" value="F:protein serine/threonine kinase activity"/>
    <property type="evidence" value="ECO:0007669"/>
    <property type="project" value="UniProtKB-KW"/>
</dbReference>
<name>A0A839Y229_9ACTN</name>
<dbReference type="Gene3D" id="3.30.10.20">
    <property type="match status" value="1"/>
</dbReference>
<keyword evidence="6" id="KW-0067">ATP-binding</keyword>
<keyword evidence="4" id="KW-0547">Nucleotide-binding</keyword>
<dbReference type="Pfam" id="PF00069">
    <property type="entry name" value="Pkinase"/>
    <property type="match status" value="1"/>
</dbReference>
<comment type="catalytic activity">
    <reaction evidence="8">
        <text>L-seryl-[protein] + ATP = O-phospho-L-seryl-[protein] + ADP + H(+)</text>
        <dbReference type="Rhea" id="RHEA:17989"/>
        <dbReference type="Rhea" id="RHEA-COMP:9863"/>
        <dbReference type="Rhea" id="RHEA-COMP:11604"/>
        <dbReference type="ChEBI" id="CHEBI:15378"/>
        <dbReference type="ChEBI" id="CHEBI:29999"/>
        <dbReference type="ChEBI" id="CHEBI:30616"/>
        <dbReference type="ChEBI" id="CHEBI:83421"/>
        <dbReference type="ChEBI" id="CHEBI:456216"/>
        <dbReference type="EC" id="2.7.11.1"/>
    </reaction>
</comment>
<dbReference type="InterPro" id="IPR011009">
    <property type="entry name" value="Kinase-like_dom_sf"/>
</dbReference>
<evidence type="ECO:0000256" key="8">
    <source>
        <dbReference type="ARBA" id="ARBA00048679"/>
    </source>
</evidence>
<dbReference type="EC" id="2.7.11.1" evidence="1"/>
<proteinExistence type="predicted"/>
<evidence type="ECO:0000256" key="9">
    <source>
        <dbReference type="SAM" id="MobiDB-lite"/>
    </source>
</evidence>
<sequence>MGEHAERVLGSRYELETLIACGGMGQVWRGRDTLLGRPVAIKVLRSEYSEDPTFLARFRAEATHAAALSHPNIAAVYDYGEVPADDGGEHLAYLVMELVEGEPLSTLLREEGPLSPEDTLAVLRQTAEALAEAHHVGLVHRDVKPSNILVRPDEQVKITDFGIAWSAGSVPLTQAGQVLGTPQYLSPELAVGGSPSPASDVYSLGLVGYECLTGEPAFAGDNAVAVALKQVNEEPAPLPEDLPPGVRELVDVAVAKDPDERLPNGDAFVAAIDRVQAGRPLDDVVPSTQGLPLVARPPAAATGARPSGPAPASGPRRRAVLLAAVLAVLAAGFVALVGLVDLPGGGADPPTDAAQADEVGQDAAIVLDGADYVGRPVDEVARELAALGLSVQQQAAAAGNAAPDAVTQLSPLGAALQPGDVVTVVYAAGEAAAPEQEPGTGATQVGSTEQGQTGVPLDAAVGSAPGGPGTTAGGDAAAVTPAPSVEPAPAPRTGATGTGATGTGTTDPAATDGAGSGAIETPDPGATDTTAPEATDGAPVETVTPTSPSEPADTSAPTSPTTGAAPSSDPAGTSTAAETDAAAAPTGG</sequence>
<dbReference type="SUPFAM" id="SSF56112">
    <property type="entry name" value="Protein kinase-like (PK-like)"/>
    <property type="match status" value="1"/>
</dbReference>
<evidence type="ECO:0000256" key="5">
    <source>
        <dbReference type="ARBA" id="ARBA00022777"/>
    </source>
</evidence>
<evidence type="ECO:0000256" key="7">
    <source>
        <dbReference type="ARBA" id="ARBA00047899"/>
    </source>
</evidence>
<dbReference type="Gene3D" id="3.30.200.20">
    <property type="entry name" value="Phosphorylase Kinase, domain 1"/>
    <property type="match status" value="1"/>
</dbReference>
<feature type="region of interest" description="Disordered" evidence="9">
    <location>
        <begin position="432"/>
        <end position="588"/>
    </location>
</feature>
<keyword evidence="2" id="KW-0723">Serine/threonine-protein kinase</keyword>
<feature type="compositionally biased region" description="Low complexity" evidence="9">
    <location>
        <begin position="473"/>
        <end position="483"/>
    </location>
</feature>
<feature type="compositionally biased region" description="Low complexity" evidence="9">
    <location>
        <begin position="296"/>
        <end position="314"/>
    </location>
</feature>
<evidence type="ECO:0000256" key="3">
    <source>
        <dbReference type="ARBA" id="ARBA00022679"/>
    </source>
</evidence>
<reference evidence="11 12" key="1">
    <citation type="submission" date="2020-08" db="EMBL/GenBank/DDBJ databases">
        <title>Sequencing the genomes of 1000 actinobacteria strains.</title>
        <authorList>
            <person name="Klenk H.-P."/>
        </authorList>
    </citation>
    <scope>NUCLEOTIDE SEQUENCE [LARGE SCALE GENOMIC DNA]</scope>
    <source>
        <strain evidence="11 12">DSM 16678</strain>
    </source>
</reference>
<dbReference type="RefSeq" id="WP_343056570.1">
    <property type="nucleotide sequence ID" value="NZ_JACIBU010000001.1"/>
</dbReference>
<dbReference type="PROSITE" id="PS50011">
    <property type="entry name" value="PROTEIN_KINASE_DOM"/>
    <property type="match status" value="1"/>
</dbReference>
<dbReference type="Proteomes" id="UP000580718">
    <property type="component" value="Unassembled WGS sequence"/>
</dbReference>
<feature type="compositionally biased region" description="Low complexity" evidence="9">
    <location>
        <begin position="432"/>
        <end position="442"/>
    </location>
</feature>
<dbReference type="InterPro" id="IPR008271">
    <property type="entry name" value="Ser/Thr_kinase_AS"/>
</dbReference>
<feature type="region of interest" description="Disordered" evidence="9">
    <location>
        <begin position="289"/>
        <end position="314"/>
    </location>
</feature>
<evidence type="ECO:0000313" key="11">
    <source>
        <dbReference type="EMBL" id="MBB3675336.1"/>
    </source>
</evidence>
<protein>
    <recommendedName>
        <fullName evidence="1">non-specific serine/threonine protein kinase</fullName>
        <ecNumber evidence="1">2.7.11.1</ecNumber>
    </recommendedName>
</protein>
<keyword evidence="3 11" id="KW-0808">Transferase</keyword>
<dbReference type="GO" id="GO:0045717">
    <property type="term" value="P:negative regulation of fatty acid biosynthetic process"/>
    <property type="evidence" value="ECO:0007669"/>
    <property type="project" value="UniProtKB-ARBA"/>
</dbReference>
<feature type="domain" description="Protein kinase" evidence="10">
    <location>
        <begin position="13"/>
        <end position="275"/>
    </location>
</feature>
<dbReference type="InterPro" id="IPR000719">
    <property type="entry name" value="Prot_kinase_dom"/>
</dbReference>
<dbReference type="PANTHER" id="PTHR43289">
    <property type="entry name" value="MITOGEN-ACTIVATED PROTEIN KINASE KINASE KINASE 20-RELATED"/>
    <property type="match status" value="1"/>
</dbReference>
<dbReference type="PROSITE" id="PS00108">
    <property type="entry name" value="PROTEIN_KINASE_ST"/>
    <property type="match status" value="1"/>
</dbReference>
<dbReference type="AlphaFoldDB" id="A0A839Y229"/>
<dbReference type="SMART" id="SM00220">
    <property type="entry name" value="S_TKc"/>
    <property type="match status" value="1"/>
</dbReference>
<dbReference type="CDD" id="cd14014">
    <property type="entry name" value="STKc_PknB_like"/>
    <property type="match status" value="1"/>
</dbReference>
<dbReference type="FunFam" id="1.10.510.10:FF:000021">
    <property type="entry name" value="Serine/threonine protein kinase"/>
    <property type="match status" value="1"/>
</dbReference>